<gene>
    <name evidence="1" type="ORF">DF182_10470</name>
</gene>
<dbReference type="AlphaFoldDB" id="A0A365Y305"/>
<comment type="caution">
    <text evidence="1">The sequence shown here is derived from an EMBL/GenBank/DDBJ whole genome shotgun (WGS) entry which is preliminary data.</text>
</comment>
<sequence length="328" mass="37474">MRNSNAHAFYCSTGNRLSSCVIQTLEMKKLFFIMAILMPVSIMACDICGCSASGYQLGILPQYHKNFIGLRYGYRQFRSTHPTELGNTMNHESREYYHTTELWGRWYATKRLQLFAFVPYQYFKREEGKSITTVSGLGDITLMANYTLIDNNWNLGKKWHHVFQAGGGIKLPTGKTGIPDEGGNIYQNFQPGSRSTDFVVNAVYTLRRSKWGINTDASYRINTNNKEDYRFGNRFNTSLRGFMYQPLSKTVALQPYAGLMYEHAAGDHQQQKTKEYTGGDMLHTSIGADVYFKRFSAGVQAQLPVYQHLSDGYNKTYARLSATVNFFF</sequence>
<dbReference type="Proteomes" id="UP000253410">
    <property type="component" value="Unassembled WGS sequence"/>
</dbReference>
<evidence type="ECO:0008006" key="3">
    <source>
        <dbReference type="Google" id="ProtNLM"/>
    </source>
</evidence>
<organism evidence="1 2">
    <name type="scientific">Chitinophaga flava</name>
    <dbReference type="NCBI Taxonomy" id="2259036"/>
    <lineage>
        <taxon>Bacteria</taxon>
        <taxon>Pseudomonadati</taxon>
        <taxon>Bacteroidota</taxon>
        <taxon>Chitinophagia</taxon>
        <taxon>Chitinophagales</taxon>
        <taxon>Chitinophagaceae</taxon>
        <taxon>Chitinophaga</taxon>
    </lineage>
</organism>
<dbReference type="EMBL" id="QFFJ01000001">
    <property type="protein sequence ID" value="RBL92972.1"/>
    <property type="molecule type" value="Genomic_DNA"/>
</dbReference>
<reference evidence="1 2" key="1">
    <citation type="submission" date="2018-05" db="EMBL/GenBank/DDBJ databases">
        <title>Chitinophaga sp. K3CV102501T nov., isolated from isolated from a monsoon evergreen broad-leaved forest soil.</title>
        <authorList>
            <person name="Lv Y."/>
        </authorList>
    </citation>
    <scope>NUCLEOTIDE SEQUENCE [LARGE SCALE GENOMIC DNA]</scope>
    <source>
        <strain evidence="1 2">GDMCC 1.1325</strain>
    </source>
</reference>
<accession>A0A365Y305</accession>
<protein>
    <recommendedName>
        <fullName evidence="3">Transporter</fullName>
    </recommendedName>
</protein>
<keyword evidence="2" id="KW-1185">Reference proteome</keyword>
<evidence type="ECO:0000313" key="2">
    <source>
        <dbReference type="Proteomes" id="UP000253410"/>
    </source>
</evidence>
<evidence type="ECO:0000313" key="1">
    <source>
        <dbReference type="EMBL" id="RBL92972.1"/>
    </source>
</evidence>
<name>A0A365Y305_9BACT</name>
<proteinExistence type="predicted"/>